<organism evidence="2 3">
    <name type="scientific">Hypsizygus marmoreus</name>
    <name type="common">White beech mushroom</name>
    <name type="synonym">Agaricus marmoreus</name>
    <dbReference type="NCBI Taxonomy" id="39966"/>
    <lineage>
        <taxon>Eukaryota</taxon>
        <taxon>Fungi</taxon>
        <taxon>Dikarya</taxon>
        <taxon>Basidiomycota</taxon>
        <taxon>Agaricomycotina</taxon>
        <taxon>Agaricomycetes</taxon>
        <taxon>Agaricomycetidae</taxon>
        <taxon>Agaricales</taxon>
        <taxon>Tricholomatineae</taxon>
        <taxon>Lyophyllaceae</taxon>
        <taxon>Hypsizygus</taxon>
    </lineage>
</organism>
<feature type="region of interest" description="Disordered" evidence="1">
    <location>
        <begin position="1"/>
        <end position="48"/>
    </location>
</feature>
<accession>A0A369JBX4</accession>
<feature type="region of interest" description="Disordered" evidence="1">
    <location>
        <begin position="167"/>
        <end position="1187"/>
    </location>
</feature>
<feature type="compositionally biased region" description="Low complexity" evidence="1">
    <location>
        <begin position="95"/>
        <end position="120"/>
    </location>
</feature>
<protein>
    <submittedName>
        <fullName evidence="2">Uncharacterized protein</fullName>
    </submittedName>
</protein>
<sequence length="1187" mass="130043">MSARQNKKQRKGRNNANNRERTVTTLTEDPNLPFLVPTPSEEPAGGAILMSSPFSVASSSAGNQSSAYQMPSTYAFGFNSNNSFGPPMHGPAHHQQQQSQPQQQFYSPQQQQQQQQQQQPILLPPGQNDLEILEKLKDMIKNGQHEVYRPIPQPKALASLYLGPSATSKSQLVPHHPEQAPDFQYGNDASNPPPASGPSSSADIGRRPPRIQSKDGWDPTGQRRPPVGTQPTINVLSASSPTVSSPADSRSQTNQTYGNAKTNLAGPPSAGPQPIDVHMSDAPSSLTLSTTDGPGPISASPRSARFDGPPPRAGLPSGNINASEPRASHGESAYRGTGNISPSKSSVFDSKDDHRTASSRENGWSTRDAPPSEDRRREPDRDRRPPSPSSRSIVNGGGSDSRSNAGDRPRDDRYYDRDRDRDRDYRDRRDWDRDRRPYDRFRDNRVSDVRRPPPEQRHYEPDYARGPVVRRYDAKGPDEPVDARHAPPPSAAAVPVDDRVRGSDDRDRLAASARAPPPGDQQRAPADTTPRISHPDSRAPIPDSRVQPPPVRVRDSFDDRHAKPSPGVGVGVDERRLPPDDRSAVPVSAARPADVPGAVSGRPTPVDDVRTSPLQQSVDDRAPPRSQVPLEDRISRPSLQDRLSQPPSSRQPEPTSNHLTRQASLEERLSHIPVSADSRERAGRPPPGVADRDRDRASVRSGPMIDDRAGVAPPRSAPPPPQDDRARLDDRRYGRPTTPTPNDNRAAPYPPPRSDDTRIVKGPPSPPPSHRPAASEYRRPPPSSRPLSRERSDPRIGGGAPYRPDDRSYPDDRRSDAMDVDTTPARYGDSRAAPYRPFSPPSAADLARDRDRARAQFPSSPPRAPVPPMDAPPYDDLDRRYPTTAGRNDWQYQQQQYGNDRRREWSAAEEDAYYKSRPAQWDRSTGPPPPSASERDRFERDAPPPPVRDRVWDERDRREGFARPPSPSARSYDGPPRPLSSRLTDSYSSPAPSVANDRSYPPPPPRDGGGGAPPPSSFSRVRPRSPSPGRRPPGAPIDDQRPPMKRPRDDAYSSDYYPPPPSGGRSGDLGPPPLRRQGEYPPLPPRGGGSPPPSSGGSSYFDNRSGPPPSSAGTTTTSAGPGGDRDYPPPPPSREYPVPAYERARSPGPPRGGYSRSGYPSRDGRDDRRYLPPPPLQQSMLPPPGRR</sequence>
<feature type="compositionally biased region" description="Pro residues" evidence="1">
    <location>
        <begin position="1171"/>
        <end position="1187"/>
    </location>
</feature>
<feature type="compositionally biased region" description="Basic and acidic residues" evidence="1">
    <location>
        <begin position="933"/>
        <end position="961"/>
    </location>
</feature>
<feature type="compositionally biased region" description="Polar residues" evidence="1">
    <location>
        <begin position="229"/>
        <end position="262"/>
    </location>
</feature>
<feature type="compositionally biased region" description="Polar residues" evidence="1">
    <location>
        <begin position="637"/>
        <end position="663"/>
    </location>
</feature>
<feature type="compositionally biased region" description="Basic and acidic residues" evidence="1">
    <location>
        <begin position="405"/>
        <end position="463"/>
    </location>
</feature>
<feature type="compositionally biased region" description="Basic and acidic residues" evidence="1">
    <location>
        <begin position="803"/>
        <end position="817"/>
    </location>
</feature>
<feature type="compositionally biased region" description="Pro residues" evidence="1">
    <location>
        <begin position="859"/>
        <end position="871"/>
    </location>
</feature>
<feature type="compositionally biased region" description="Polar residues" evidence="1">
    <location>
        <begin position="282"/>
        <end position="292"/>
    </location>
</feature>
<name>A0A369JBX4_HYPMA</name>
<dbReference type="STRING" id="39966.A0A369JBX4"/>
<feature type="compositionally biased region" description="Basic and acidic residues" evidence="1">
    <location>
        <begin position="496"/>
        <end position="509"/>
    </location>
</feature>
<comment type="caution">
    <text evidence="2">The sequence shown here is derived from an EMBL/GenBank/DDBJ whole genome shotgun (WGS) entry which is preliminary data.</text>
</comment>
<feature type="compositionally biased region" description="Low complexity" evidence="1">
    <location>
        <begin position="1152"/>
        <end position="1161"/>
    </location>
</feature>
<dbReference type="InParanoid" id="A0A369JBX4"/>
<feature type="compositionally biased region" description="Basic and acidic residues" evidence="1">
    <location>
        <begin position="572"/>
        <end position="583"/>
    </location>
</feature>
<proteinExistence type="predicted"/>
<evidence type="ECO:0000313" key="3">
    <source>
        <dbReference type="Proteomes" id="UP000076154"/>
    </source>
</evidence>
<evidence type="ECO:0000313" key="2">
    <source>
        <dbReference type="EMBL" id="RDB16924.1"/>
    </source>
</evidence>
<feature type="compositionally biased region" description="Basic and acidic residues" evidence="1">
    <location>
        <begin position="370"/>
        <end position="385"/>
    </location>
</feature>
<feature type="compositionally biased region" description="Polar residues" evidence="1">
    <location>
        <begin position="338"/>
        <end position="348"/>
    </location>
</feature>
<dbReference type="Proteomes" id="UP000076154">
    <property type="component" value="Unassembled WGS sequence"/>
</dbReference>
<feature type="region of interest" description="Disordered" evidence="1">
    <location>
        <begin position="76"/>
        <end position="130"/>
    </location>
</feature>
<feature type="compositionally biased region" description="Basic and acidic residues" evidence="1">
    <location>
        <begin position="552"/>
        <end position="562"/>
    </location>
</feature>
<dbReference type="OrthoDB" id="3184410at2759"/>
<feature type="compositionally biased region" description="Basic and acidic residues" evidence="1">
    <location>
        <begin position="349"/>
        <end position="358"/>
    </location>
</feature>
<reference evidence="2" key="1">
    <citation type="submission" date="2018-04" db="EMBL/GenBank/DDBJ databases">
        <title>Whole genome sequencing of Hypsizygus marmoreus.</title>
        <authorList>
            <person name="Choi I.-G."/>
            <person name="Min B."/>
            <person name="Kim J.-G."/>
            <person name="Kim S."/>
            <person name="Oh Y.-L."/>
            <person name="Kong W.-S."/>
            <person name="Park H."/>
            <person name="Jeong J."/>
            <person name="Song E.-S."/>
        </authorList>
    </citation>
    <scope>NUCLEOTIDE SEQUENCE [LARGE SCALE GENOMIC DNA]</scope>
    <source>
        <strain evidence="2">51987-8</strain>
    </source>
</reference>
<feature type="compositionally biased region" description="Basic residues" evidence="1">
    <location>
        <begin position="1"/>
        <end position="13"/>
    </location>
</feature>
<feature type="compositionally biased region" description="Polar residues" evidence="1">
    <location>
        <begin position="981"/>
        <end position="991"/>
    </location>
</feature>
<dbReference type="AlphaFoldDB" id="A0A369JBX4"/>
<gene>
    <name evidence="2" type="ORF">Hypma_002392</name>
</gene>
<feature type="compositionally biased region" description="Pro residues" evidence="1">
    <location>
        <begin position="1000"/>
        <end position="1016"/>
    </location>
</feature>
<evidence type="ECO:0000256" key="1">
    <source>
        <dbReference type="SAM" id="MobiDB-lite"/>
    </source>
</evidence>
<keyword evidence="3" id="KW-1185">Reference proteome</keyword>
<feature type="compositionally biased region" description="Basic and acidic residues" evidence="1">
    <location>
        <begin position="1038"/>
        <end position="1051"/>
    </location>
</feature>
<feature type="compositionally biased region" description="Basic and acidic residues" evidence="1">
    <location>
        <begin position="470"/>
        <end position="485"/>
    </location>
</feature>
<feature type="compositionally biased region" description="Pro residues" evidence="1">
    <location>
        <begin position="1025"/>
        <end position="1035"/>
    </location>
</feature>
<dbReference type="EMBL" id="LUEZ02000122">
    <property type="protein sequence ID" value="RDB16924.1"/>
    <property type="molecule type" value="Genomic_DNA"/>
</dbReference>
<feature type="compositionally biased region" description="Basic and acidic residues" evidence="1">
    <location>
        <begin position="722"/>
        <end position="733"/>
    </location>
</feature>
<feature type="compositionally biased region" description="Pro residues" evidence="1">
    <location>
        <begin position="1081"/>
        <end position="1094"/>
    </location>
</feature>